<evidence type="ECO:0000256" key="1">
    <source>
        <dbReference type="SAM" id="SignalP"/>
    </source>
</evidence>
<evidence type="ECO:0000313" key="3">
    <source>
        <dbReference type="EMBL" id="PGH13763.1"/>
    </source>
</evidence>
<feature type="signal peptide" evidence="1">
    <location>
        <begin position="1"/>
        <end position="20"/>
    </location>
</feature>
<name>A0A2B7XYA7_9EURO</name>
<dbReference type="EMBL" id="PDNB01000042">
    <property type="protein sequence ID" value="PGH13763.1"/>
    <property type="molecule type" value="Genomic_DNA"/>
</dbReference>
<dbReference type="STRING" id="1447875.A0A2B7XYA7"/>
<dbReference type="OrthoDB" id="190201at2759"/>
<feature type="domain" description="AB hydrolase-1" evidence="2">
    <location>
        <begin position="114"/>
        <end position="371"/>
    </location>
</feature>
<keyword evidence="4" id="KW-1185">Reference proteome</keyword>
<gene>
    <name evidence="3" type="ORF">AJ79_03462</name>
</gene>
<dbReference type="Gene3D" id="3.40.50.1820">
    <property type="entry name" value="alpha/beta hydrolase"/>
    <property type="match status" value="1"/>
</dbReference>
<evidence type="ECO:0000259" key="2">
    <source>
        <dbReference type="Pfam" id="PF12697"/>
    </source>
</evidence>
<comment type="caution">
    <text evidence="3">The sequence shown here is derived from an EMBL/GenBank/DDBJ whole genome shotgun (WGS) entry which is preliminary data.</text>
</comment>
<dbReference type="SUPFAM" id="SSF53474">
    <property type="entry name" value="alpha/beta-Hydrolases"/>
    <property type="match status" value="1"/>
</dbReference>
<feature type="chain" id="PRO_5012066824" description="AB hydrolase-1 domain-containing protein" evidence="1">
    <location>
        <begin position="21"/>
        <end position="391"/>
    </location>
</feature>
<keyword evidence="1" id="KW-0732">Signal</keyword>
<sequence length="391" mass="42208">MPSLALLASAVLAVSGTTTATFNKIYHPENAVCVDYTIPLSVATDKALSWNGTQWSDNFGLTDFVSMAGSRPDAGFPVPITGPVDYKDDVEISGTFCSPMKGLGDVGESGGTVLLASHGLGFDKGYWNSEHKPEDYNFVQFAVSQGYAVFFYDRLGVGKSSKISGFMNQAPIQINILGQLSAALKTGRYTGDYGLPKSVVLLGHSFGSFLSNALLALEPESADGAILTGLAYNSLSNVQIEAFNLRIAAEQKEAMMREWKDLDAGYVTWDDIYGNVNNFFKAPSYSLETVEYAEKNKQPFGILEFLSISSLSFEAPNFAGPVMYIAGEYDFPVCAGYCGGGILEKPAKSFFSASRAFEAHLVPLTGHSLNFHENATDGFRLVTQFLKNNGL</sequence>
<proteinExistence type="predicted"/>
<evidence type="ECO:0000313" key="4">
    <source>
        <dbReference type="Proteomes" id="UP000223968"/>
    </source>
</evidence>
<accession>A0A2B7XYA7</accession>
<dbReference type="InterPro" id="IPR000073">
    <property type="entry name" value="AB_hydrolase_1"/>
</dbReference>
<dbReference type="Proteomes" id="UP000223968">
    <property type="component" value="Unassembled WGS sequence"/>
</dbReference>
<protein>
    <recommendedName>
        <fullName evidence="2">AB hydrolase-1 domain-containing protein</fullName>
    </recommendedName>
</protein>
<reference evidence="3 4" key="1">
    <citation type="submission" date="2017-10" db="EMBL/GenBank/DDBJ databases">
        <title>Comparative genomics in systemic dimorphic fungi from Ajellomycetaceae.</title>
        <authorList>
            <person name="Munoz J.F."/>
            <person name="Mcewen J.G."/>
            <person name="Clay O.K."/>
            <person name="Cuomo C.A."/>
        </authorList>
    </citation>
    <scope>NUCLEOTIDE SEQUENCE [LARGE SCALE GENOMIC DNA]</scope>
    <source>
        <strain evidence="3 4">UAMH5409</strain>
    </source>
</reference>
<dbReference type="InterPro" id="IPR029058">
    <property type="entry name" value="AB_hydrolase_fold"/>
</dbReference>
<organism evidence="3 4">
    <name type="scientific">Helicocarpus griseus UAMH5409</name>
    <dbReference type="NCBI Taxonomy" id="1447875"/>
    <lineage>
        <taxon>Eukaryota</taxon>
        <taxon>Fungi</taxon>
        <taxon>Dikarya</taxon>
        <taxon>Ascomycota</taxon>
        <taxon>Pezizomycotina</taxon>
        <taxon>Eurotiomycetes</taxon>
        <taxon>Eurotiomycetidae</taxon>
        <taxon>Onygenales</taxon>
        <taxon>Ajellomycetaceae</taxon>
        <taxon>Helicocarpus</taxon>
    </lineage>
</organism>
<dbReference type="Pfam" id="PF12697">
    <property type="entry name" value="Abhydrolase_6"/>
    <property type="match status" value="1"/>
</dbReference>
<dbReference type="AlphaFoldDB" id="A0A2B7XYA7"/>